<dbReference type="AlphaFoldDB" id="A0A5C6FL50"/>
<comment type="caution">
    <text evidence="2">The sequence shown here is derived from an EMBL/GenBank/DDBJ whole genome shotgun (WGS) entry which is preliminary data.</text>
</comment>
<feature type="domain" description="SnoaL-like" evidence="1">
    <location>
        <begin position="16"/>
        <end position="107"/>
    </location>
</feature>
<evidence type="ECO:0000259" key="1">
    <source>
        <dbReference type="Pfam" id="PF12680"/>
    </source>
</evidence>
<protein>
    <recommendedName>
        <fullName evidence="1">SnoaL-like domain-containing protein</fullName>
    </recommendedName>
</protein>
<dbReference type="Proteomes" id="UP000316476">
    <property type="component" value="Unassembled WGS sequence"/>
</dbReference>
<dbReference type="SUPFAM" id="SSF54427">
    <property type="entry name" value="NTF2-like"/>
    <property type="match status" value="1"/>
</dbReference>
<dbReference type="InterPro" id="IPR037401">
    <property type="entry name" value="SnoaL-like"/>
</dbReference>
<dbReference type="OrthoDB" id="582607at2"/>
<proteinExistence type="predicted"/>
<sequence>MSTQEIANQFAAAVQAAEKKRSPEPLMPYFDDESTLINLGLQQPVKGKRAGQFWTSYLNQFRSVRSDFSHRNAYDDNAVLEWTSSGELTDGTSIDYRGVSLLKIEGQTVRDFRTYYDSAAFVETASRS</sequence>
<dbReference type="Pfam" id="PF12680">
    <property type="entry name" value="SnoaL_2"/>
    <property type="match status" value="1"/>
</dbReference>
<dbReference type="InterPro" id="IPR032710">
    <property type="entry name" value="NTF2-like_dom_sf"/>
</dbReference>
<dbReference type="RefSeq" id="WP_146414897.1">
    <property type="nucleotide sequence ID" value="NZ_SJPZ01000002.1"/>
</dbReference>
<reference evidence="2 3" key="1">
    <citation type="submission" date="2019-02" db="EMBL/GenBank/DDBJ databases">
        <title>Deep-cultivation of Planctomycetes and their phenomic and genomic characterization uncovers novel biology.</title>
        <authorList>
            <person name="Wiegand S."/>
            <person name="Jogler M."/>
            <person name="Boedeker C."/>
            <person name="Pinto D."/>
            <person name="Vollmers J."/>
            <person name="Rivas-Marin E."/>
            <person name="Kohn T."/>
            <person name="Peeters S.H."/>
            <person name="Heuer A."/>
            <person name="Rast P."/>
            <person name="Oberbeckmann S."/>
            <person name="Bunk B."/>
            <person name="Jeske O."/>
            <person name="Meyerdierks A."/>
            <person name="Storesund J.E."/>
            <person name="Kallscheuer N."/>
            <person name="Luecker S."/>
            <person name="Lage O.M."/>
            <person name="Pohl T."/>
            <person name="Merkel B.J."/>
            <person name="Hornburger P."/>
            <person name="Mueller R.-W."/>
            <person name="Bruemmer F."/>
            <person name="Labrenz M."/>
            <person name="Spormann A.M."/>
            <person name="Op Den Camp H."/>
            <person name="Overmann J."/>
            <person name="Amann R."/>
            <person name="Jetten M.S.M."/>
            <person name="Mascher T."/>
            <person name="Medema M.H."/>
            <person name="Devos D.P."/>
            <person name="Kaster A.-K."/>
            <person name="Ovreas L."/>
            <person name="Rohde M."/>
            <person name="Galperin M.Y."/>
            <person name="Jogler C."/>
        </authorList>
    </citation>
    <scope>NUCLEOTIDE SEQUENCE [LARGE SCALE GENOMIC DNA]</scope>
    <source>
        <strain evidence="2 3">V7</strain>
    </source>
</reference>
<name>A0A5C6FL50_9PLAN</name>
<evidence type="ECO:0000313" key="3">
    <source>
        <dbReference type="Proteomes" id="UP000316476"/>
    </source>
</evidence>
<gene>
    <name evidence="2" type="ORF">V7x_39080</name>
</gene>
<accession>A0A5C6FL50</accession>
<dbReference type="EMBL" id="SJPZ01000002">
    <property type="protein sequence ID" value="TWU62179.1"/>
    <property type="molecule type" value="Genomic_DNA"/>
</dbReference>
<organism evidence="2 3">
    <name type="scientific">Crateriforma conspicua</name>
    <dbReference type="NCBI Taxonomy" id="2527996"/>
    <lineage>
        <taxon>Bacteria</taxon>
        <taxon>Pseudomonadati</taxon>
        <taxon>Planctomycetota</taxon>
        <taxon>Planctomycetia</taxon>
        <taxon>Planctomycetales</taxon>
        <taxon>Planctomycetaceae</taxon>
        <taxon>Crateriforma</taxon>
    </lineage>
</organism>
<dbReference type="Gene3D" id="3.10.450.50">
    <property type="match status" value="1"/>
</dbReference>
<evidence type="ECO:0000313" key="2">
    <source>
        <dbReference type="EMBL" id="TWU62179.1"/>
    </source>
</evidence>